<accession>A0A382ER15</accession>
<organism evidence="2">
    <name type="scientific">marine metagenome</name>
    <dbReference type="NCBI Taxonomy" id="408172"/>
    <lineage>
        <taxon>unclassified sequences</taxon>
        <taxon>metagenomes</taxon>
        <taxon>ecological metagenomes</taxon>
    </lineage>
</organism>
<feature type="non-terminal residue" evidence="2">
    <location>
        <position position="1"/>
    </location>
</feature>
<reference evidence="2" key="1">
    <citation type="submission" date="2018-05" db="EMBL/GenBank/DDBJ databases">
        <authorList>
            <person name="Lanie J.A."/>
            <person name="Ng W.-L."/>
            <person name="Kazmierczak K.M."/>
            <person name="Andrzejewski T.M."/>
            <person name="Davidsen T.M."/>
            <person name="Wayne K.J."/>
            <person name="Tettelin H."/>
            <person name="Glass J.I."/>
            <person name="Rusch D."/>
            <person name="Podicherti R."/>
            <person name="Tsui H.-C.T."/>
            <person name="Winkler M.E."/>
        </authorList>
    </citation>
    <scope>NUCLEOTIDE SEQUENCE</scope>
</reference>
<dbReference type="InterPro" id="IPR046540">
    <property type="entry name" value="DMFA2_C"/>
</dbReference>
<evidence type="ECO:0000259" key="1">
    <source>
        <dbReference type="Pfam" id="PF20254"/>
    </source>
</evidence>
<dbReference type="NCBIfam" id="TIGR01409">
    <property type="entry name" value="TAT_signal_seq"/>
    <property type="match status" value="1"/>
</dbReference>
<feature type="domain" description="N,N-dimethylformamidase beta subunit-like C-terminal" evidence="1">
    <location>
        <begin position="105"/>
        <end position="475"/>
    </location>
</feature>
<dbReference type="InterPro" id="IPR019546">
    <property type="entry name" value="TAT_signal_bac_arc"/>
</dbReference>
<gene>
    <name evidence="2" type="ORF">METZ01_LOCUS205267</name>
</gene>
<dbReference type="Pfam" id="PF20254">
    <property type="entry name" value="DMFA2_C"/>
    <property type="match status" value="1"/>
</dbReference>
<proteinExistence type="predicted"/>
<name>A0A382ER15_9ZZZZ</name>
<protein>
    <recommendedName>
        <fullName evidence="1">N,N-dimethylformamidase beta subunit-like C-terminal domain-containing protein</fullName>
    </recommendedName>
</protein>
<evidence type="ECO:0000313" key="2">
    <source>
        <dbReference type="EMBL" id="SVB52413.1"/>
    </source>
</evidence>
<dbReference type="AlphaFoldDB" id="A0A382ER15"/>
<dbReference type="EMBL" id="UINC01045535">
    <property type="protein sequence ID" value="SVB52413.1"/>
    <property type="molecule type" value="Genomic_DNA"/>
</dbReference>
<sequence length="510" mass="57043">QIALVGLGQSHTFVAMSSSRRDFLKASAVALAAGRGAQAEPRRQLNEDWIKRENEREGASDWQLTRVRPEGYNNPNIEGYCSRQSVKAGESIDVAVSTAPAAQFTIEIFRMGYYGGRGARSMKTLGPFKGKQQPKPPVGEKRLRRCRWDPAVSLTIPHDWPSGVYLGRLTTLPDKANTPYWQSYVIFIVRDDRPADFLFQCSDNTWQAYNRWPDNFSLYTDPRGSHALDVAVSFDRPYAKYSQIFERPLSTGSGEFLLWEYPLAYWMEKHGYDVTYCSNSDCLDAGQITRCNTFISVGHDEYWDVLQYHAVKKAIGAGTNAMWLCGNSVFAVSPFSEARRVITRDGIYSGLTDDEIIESIDVFTKDWRRRGPDESDIIGARSIVPFNGGGDWTCTKPGHWIFEGTGMKKGDAIPGLVGWEHHGAPADKSGLEVVAEGTVWRGGTTPAHWTATLFPGPKKNIVFNAATIWWPQGLASPPGHILPWSHYSRPHGPDRRVQQITQNLFGATLQ</sequence>